<gene>
    <name evidence="2" type="ORF">Sradi_5289800</name>
</gene>
<dbReference type="Pfam" id="PF10551">
    <property type="entry name" value="MULE"/>
    <property type="match status" value="1"/>
</dbReference>
<dbReference type="AlphaFoldDB" id="A0AAW2LMN2"/>
<organism evidence="2">
    <name type="scientific">Sesamum radiatum</name>
    <name type="common">Black benniseed</name>
    <dbReference type="NCBI Taxonomy" id="300843"/>
    <lineage>
        <taxon>Eukaryota</taxon>
        <taxon>Viridiplantae</taxon>
        <taxon>Streptophyta</taxon>
        <taxon>Embryophyta</taxon>
        <taxon>Tracheophyta</taxon>
        <taxon>Spermatophyta</taxon>
        <taxon>Magnoliopsida</taxon>
        <taxon>eudicotyledons</taxon>
        <taxon>Gunneridae</taxon>
        <taxon>Pentapetalae</taxon>
        <taxon>asterids</taxon>
        <taxon>lamiids</taxon>
        <taxon>Lamiales</taxon>
        <taxon>Pedaliaceae</taxon>
        <taxon>Sesamum</taxon>
    </lineage>
</organism>
<sequence>MSMQDSTDGATARKFDKFNVCFGAMKQGFKVVCRTVIGEDGYHLKGPFGQVLLTTVGVDPNNNLFSIAYAIVNGETRASWERFLKLIKSDLDIARDDVYTFISDKQKCLVPTFKSVFQMLIINSV</sequence>
<accession>A0AAW2LMN2</accession>
<protein>
    <recommendedName>
        <fullName evidence="1">MULE transposase domain-containing protein</fullName>
    </recommendedName>
</protein>
<comment type="caution">
    <text evidence="2">The sequence shown here is derived from an EMBL/GenBank/DDBJ whole genome shotgun (WGS) entry which is preliminary data.</text>
</comment>
<proteinExistence type="predicted"/>
<dbReference type="PANTHER" id="PTHR31973:SF191">
    <property type="entry name" value="OS05G0489400 PROTEIN"/>
    <property type="match status" value="1"/>
</dbReference>
<evidence type="ECO:0000313" key="2">
    <source>
        <dbReference type="EMBL" id="KAL0320283.1"/>
    </source>
</evidence>
<dbReference type="EMBL" id="JACGWJ010000024">
    <property type="protein sequence ID" value="KAL0320283.1"/>
    <property type="molecule type" value="Genomic_DNA"/>
</dbReference>
<feature type="domain" description="MULE transposase" evidence="1">
    <location>
        <begin position="38"/>
        <end position="117"/>
    </location>
</feature>
<dbReference type="PANTHER" id="PTHR31973">
    <property type="entry name" value="POLYPROTEIN, PUTATIVE-RELATED"/>
    <property type="match status" value="1"/>
</dbReference>
<name>A0AAW2LMN2_SESRA</name>
<dbReference type="InterPro" id="IPR018289">
    <property type="entry name" value="MULE_transposase_dom"/>
</dbReference>
<evidence type="ECO:0000259" key="1">
    <source>
        <dbReference type="Pfam" id="PF10551"/>
    </source>
</evidence>
<reference evidence="2" key="2">
    <citation type="journal article" date="2024" name="Plant">
        <title>Genomic evolution and insights into agronomic trait innovations of Sesamum species.</title>
        <authorList>
            <person name="Miao H."/>
            <person name="Wang L."/>
            <person name="Qu L."/>
            <person name="Liu H."/>
            <person name="Sun Y."/>
            <person name="Le M."/>
            <person name="Wang Q."/>
            <person name="Wei S."/>
            <person name="Zheng Y."/>
            <person name="Lin W."/>
            <person name="Duan Y."/>
            <person name="Cao H."/>
            <person name="Xiong S."/>
            <person name="Wang X."/>
            <person name="Wei L."/>
            <person name="Li C."/>
            <person name="Ma Q."/>
            <person name="Ju M."/>
            <person name="Zhao R."/>
            <person name="Li G."/>
            <person name="Mu C."/>
            <person name="Tian Q."/>
            <person name="Mei H."/>
            <person name="Zhang T."/>
            <person name="Gao T."/>
            <person name="Zhang H."/>
        </authorList>
    </citation>
    <scope>NUCLEOTIDE SEQUENCE</scope>
    <source>
        <strain evidence="2">G02</strain>
    </source>
</reference>
<reference evidence="2" key="1">
    <citation type="submission" date="2020-06" db="EMBL/GenBank/DDBJ databases">
        <authorList>
            <person name="Li T."/>
            <person name="Hu X."/>
            <person name="Zhang T."/>
            <person name="Song X."/>
            <person name="Zhang H."/>
            <person name="Dai N."/>
            <person name="Sheng W."/>
            <person name="Hou X."/>
            <person name="Wei L."/>
        </authorList>
    </citation>
    <scope>NUCLEOTIDE SEQUENCE</scope>
    <source>
        <strain evidence="2">G02</strain>
        <tissue evidence="2">Leaf</tissue>
    </source>
</reference>